<organism evidence="2 3">
    <name type="scientific">Pestalotiopsis fici (strain W106-1 / CGMCC3.15140)</name>
    <dbReference type="NCBI Taxonomy" id="1229662"/>
    <lineage>
        <taxon>Eukaryota</taxon>
        <taxon>Fungi</taxon>
        <taxon>Dikarya</taxon>
        <taxon>Ascomycota</taxon>
        <taxon>Pezizomycotina</taxon>
        <taxon>Sordariomycetes</taxon>
        <taxon>Xylariomycetidae</taxon>
        <taxon>Amphisphaeriales</taxon>
        <taxon>Sporocadaceae</taxon>
        <taxon>Pestalotiopsis</taxon>
    </lineage>
</organism>
<gene>
    <name evidence="2" type="ORF">PFICI_12132</name>
</gene>
<dbReference type="GeneID" id="19277145"/>
<keyword evidence="3" id="KW-1185">Reference proteome</keyword>
<dbReference type="HOGENOM" id="CLU_025581_1_0_1"/>
<feature type="compositionally biased region" description="Acidic residues" evidence="1">
    <location>
        <begin position="220"/>
        <end position="229"/>
    </location>
</feature>
<dbReference type="RefSeq" id="XP_007838904.1">
    <property type="nucleotide sequence ID" value="XM_007840713.1"/>
</dbReference>
<dbReference type="Proteomes" id="UP000030651">
    <property type="component" value="Unassembled WGS sequence"/>
</dbReference>
<evidence type="ECO:0000313" key="3">
    <source>
        <dbReference type="Proteomes" id="UP000030651"/>
    </source>
</evidence>
<reference evidence="3" key="1">
    <citation type="journal article" date="2015" name="BMC Genomics">
        <title>Genomic and transcriptomic analysis of the endophytic fungus Pestalotiopsis fici reveals its lifestyle and high potential for synthesis of natural products.</title>
        <authorList>
            <person name="Wang X."/>
            <person name="Zhang X."/>
            <person name="Liu L."/>
            <person name="Xiang M."/>
            <person name="Wang W."/>
            <person name="Sun X."/>
            <person name="Che Y."/>
            <person name="Guo L."/>
            <person name="Liu G."/>
            <person name="Guo L."/>
            <person name="Wang C."/>
            <person name="Yin W.B."/>
            <person name="Stadler M."/>
            <person name="Zhang X."/>
            <person name="Liu X."/>
        </authorList>
    </citation>
    <scope>NUCLEOTIDE SEQUENCE [LARGE SCALE GENOMIC DNA]</scope>
    <source>
        <strain evidence="3">W106-1 / CGMCC3.15140</strain>
    </source>
</reference>
<dbReference type="EMBL" id="KI912117">
    <property type="protein sequence ID" value="ETS76745.1"/>
    <property type="molecule type" value="Genomic_DNA"/>
</dbReference>
<accession>W3WSB9</accession>
<evidence type="ECO:0000313" key="2">
    <source>
        <dbReference type="EMBL" id="ETS76745.1"/>
    </source>
</evidence>
<dbReference type="KEGG" id="pfy:PFICI_12132"/>
<dbReference type="AlphaFoldDB" id="W3WSB9"/>
<evidence type="ECO:0008006" key="4">
    <source>
        <dbReference type="Google" id="ProtNLM"/>
    </source>
</evidence>
<name>W3WSB9_PESFW</name>
<dbReference type="OrthoDB" id="3200163at2759"/>
<proteinExistence type="predicted"/>
<sequence>MAEVLGAVASGLALAEIALKLKGLVNQISDAPATLEFLVNQVETYAGVLDGLELGENRDGGIPPSLHSSLRVAALQCQNAVDQLSLVVRDLSALSKTSSRRRKMAAIRFVLRKDSIAQFEHRLQTAVQCLALAHQLYMFAWQKTQLPDAIISRLQSQHMPSAPKASITTVGNMTGLAMNAWSEAASAGASQPISRDTALRRRTALLPDARGPEWPPEGRVDEDEDEDDTALVGPSQRPGKVHPYRKAKQFRRKLHFSTWSYSYVFEMLFQQSYTGWKASLAVYNIYDYGDSSHWEDALDFISTNEVSELYQAFERRKYTPRDRFVRPDGYTVSFAEIASAYQLWEVCNFLLDINPEVIDLRVGYTVNLPQDADCIRQQQILLKRDLLSDNARFAILAQFIGDAVSFDQLRRQCWPDDEFYHDSFLIHRNRLAWYVALDAPQCDSSPEIFRHILSPQGSLRRQDIYSGELNLQFCDDALLHAVASNVADGAWCSLENLRRKGTTTLQTSTVKKWTFIAYDIISLVDDYHVLAQAEMGGNQTALFALLFRSFKFGSERMSMHKSLRRCDIGLQAWLKMLQSSGVDLMRYGERETELVGIETFARQFEMQTDSVGCWWHDPVGIELIGFQYGPEVEDWKLWWSEPTDVFAGDFWKLIEPPYQPIPGAWVED</sequence>
<dbReference type="OMA" id="SENDYFW"/>
<evidence type="ECO:0000256" key="1">
    <source>
        <dbReference type="SAM" id="MobiDB-lite"/>
    </source>
</evidence>
<dbReference type="eggNOG" id="ENOG502R9DF">
    <property type="taxonomic scope" value="Eukaryota"/>
</dbReference>
<dbReference type="InParanoid" id="W3WSB9"/>
<protein>
    <recommendedName>
        <fullName evidence="4">Fungal N-terminal domain-containing protein</fullName>
    </recommendedName>
</protein>
<feature type="region of interest" description="Disordered" evidence="1">
    <location>
        <begin position="204"/>
        <end position="243"/>
    </location>
</feature>